<dbReference type="RefSeq" id="WP_084060640.1">
    <property type="nucleotide sequence ID" value="NZ_FWXO01000001.1"/>
</dbReference>
<dbReference type="OrthoDB" id="1446228at2"/>
<name>A0A1W1ZDA0_9FLAO</name>
<evidence type="ECO:0000313" key="2">
    <source>
        <dbReference type="Proteomes" id="UP000192360"/>
    </source>
</evidence>
<evidence type="ECO:0000313" key="1">
    <source>
        <dbReference type="EMBL" id="SMC46420.1"/>
    </source>
</evidence>
<dbReference type="Proteomes" id="UP000192360">
    <property type="component" value="Unassembled WGS sequence"/>
</dbReference>
<dbReference type="EMBL" id="FWXO01000001">
    <property type="protein sequence ID" value="SMC46420.1"/>
    <property type="molecule type" value="Genomic_DNA"/>
</dbReference>
<reference evidence="1 2" key="1">
    <citation type="submission" date="2017-04" db="EMBL/GenBank/DDBJ databases">
        <authorList>
            <person name="Afonso C.L."/>
            <person name="Miller P.J."/>
            <person name="Scott M.A."/>
            <person name="Spackman E."/>
            <person name="Goraichik I."/>
            <person name="Dimitrov K.M."/>
            <person name="Suarez D.L."/>
            <person name="Swayne D.E."/>
        </authorList>
    </citation>
    <scope>NUCLEOTIDE SEQUENCE [LARGE SCALE GENOMIC DNA]</scope>
    <source>
        <strain evidence="1 2">DSM 21164</strain>
    </source>
</reference>
<gene>
    <name evidence="1" type="ORF">SAMN05660703_1393</name>
</gene>
<organism evidence="1 2">
    <name type="scientific">Cellulophaga tyrosinoxydans</name>
    <dbReference type="NCBI Taxonomy" id="504486"/>
    <lineage>
        <taxon>Bacteria</taxon>
        <taxon>Pseudomonadati</taxon>
        <taxon>Bacteroidota</taxon>
        <taxon>Flavobacteriia</taxon>
        <taxon>Flavobacteriales</taxon>
        <taxon>Flavobacteriaceae</taxon>
        <taxon>Cellulophaga</taxon>
    </lineage>
</organism>
<dbReference type="STRING" id="504486.SAMN05660703_1393"/>
<keyword evidence="2" id="KW-1185">Reference proteome</keyword>
<protein>
    <submittedName>
        <fullName evidence="1">Uncharacterized protein</fullName>
    </submittedName>
</protein>
<sequence length="137" mass="15191">MQCENDATEDCSAITCYAEKVYIRLIDKNTNENLVANNTFSEGDINIVDQNENTISFESFSETDGTIAIIIPSTTSETFNYTFQIGTEINFSTLIAVEKIGEGNYCCGIEKDIAQITIIGIDNEIVYETNTITIFVP</sequence>
<proteinExistence type="predicted"/>
<accession>A0A1W1ZDA0</accession>
<dbReference type="AlphaFoldDB" id="A0A1W1ZDA0"/>